<feature type="domain" description="F-box" evidence="1">
    <location>
        <begin position="11"/>
        <end position="51"/>
    </location>
</feature>
<dbReference type="KEGG" id="lbc:LACBIDRAFT_293867"/>
<organism evidence="3">
    <name type="scientific">Laccaria bicolor (strain S238N-H82 / ATCC MYA-4686)</name>
    <name type="common">Bicoloured deceiver</name>
    <name type="synonym">Laccaria laccata var. bicolor</name>
    <dbReference type="NCBI Taxonomy" id="486041"/>
    <lineage>
        <taxon>Eukaryota</taxon>
        <taxon>Fungi</taxon>
        <taxon>Dikarya</taxon>
        <taxon>Basidiomycota</taxon>
        <taxon>Agaricomycotina</taxon>
        <taxon>Agaricomycetes</taxon>
        <taxon>Agaricomycetidae</taxon>
        <taxon>Agaricales</taxon>
        <taxon>Agaricineae</taxon>
        <taxon>Hydnangiaceae</taxon>
        <taxon>Laccaria</taxon>
    </lineage>
</organism>
<evidence type="ECO:0000313" key="2">
    <source>
        <dbReference type="EMBL" id="EDR09372.1"/>
    </source>
</evidence>
<dbReference type="Gene3D" id="3.80.10.10">
    <property type="entry name" value="Ribonuclease Inhibitor"/>
    <property type="match status" value="1"/>
</dbReference>
<sequence length="500" mass="56326">MKILLAEPLTLSGIPYDILEHIFHQVNRLNRKPLKDLASIRLTCRRLNQVVVPLFFRDIIINCDADYFRITQSETQLAALANKQCPASSLTKRLTIVSLSPDIYNGQPENDLKEIRPRFSDLDKHIKSALDALVSLKSVNWHFRYFDPYGVAVASLSALPLLKDVRIKFGGKIPDPFHLPLRKFSGLEKLALCDAYGKISLPSEIIGELAHVIANSPLLSHLEVNVHFSKPSLSFHEFVSLASKQELSPEKPPLTHLALNTVKLCIDATTLPFLRSLTSLDISTSPGVYNSELWKGLMDAKIRLANLKTDIVTSTFIDYLTSYSGLQRLTMNLRIMYRDSEFGTTHHVHDLFHSALPMHKDSLTVLSINPSGEMRWRICSNLLTPLYTCQNLVELGLFVADEGNVESFGVPDMVASAANFRQLSILQIFRAGPISVRGFGIIGHLMDYHNQLRKTFMDDLASFKISDPERYLFQVTCFGKIFELLPDPVEVGKYRYTLPA</sequence>
<name>B0D7C4_LACBS</name>
<protein>
    <submittedName>
        <fullName evidence="2">Predicted protein</fullName>
    </submittedName>
</protein>
<dbReference type="STRING" id="486041.B0D7C4"/>
<accession>B0D7C4</accession>
<dbReference type="InterPro" id="IPR036047">
    <property type="entry name" value="F-box-like_dom_sf"/>
</dbReference>
<dbReference type="AlphaFoldDB" id="B0D7C4"/>
<keyword evidence="3" id="KW-1185">Reference proteome</keyword>
<dbReference type="InterPro" id="IPR001810">
    <property type="entry name" value="F-box_dom"/>
</dbReference>
<dbReference type="Proteomes" id="UP000001194">
    <property type="component" value="Unassembled WGS sequence"/>
</dbReference>
<dbReference type="RefSeq" id="XP_001879721.1">
    <property type="nucleotide sequence ID" value="XM_001879686.1"/>
</dbReference>
<dbReference type="Pfam" id="PF00646">
    <property type="entry name" value="F-box"/>
    <property type="match status" value="1"/>
</dbReference>
<dbReference type="SUPFAM" id="SSF81383">
    <property type="entry name" value="F-box domain"/>
    <property type="match status" value="1"/>
</dbReference>
<evidence type="ECO:0000313" key="3">
    <source>
        <dbReference type="Proteomes" id="UP000001194"/>
    </source>
</evidence>
<dbReference type="OrthoDB" id="3541472at2759"/>
<dbReference type="EMBL" id="DS547099">
    <property type="protein sequence ID" value="EDR09372.1"/>
    <property type="molecule type" value="Genomic_DNA"/>
</dbReference>
<gene>
    <name evidence="2" type="ORF">LACBIDRAFT_293867</name>
</gene>
<dbReference type="CDD" id="cd09917">
    <property type="entry name" value="F-box_SF"/>
    <property type="match status" value="1"/>
</dbReference>
<dbReference type="GeneID" id="6075477"/>
<reference evidence="2 3" key="1">
    <citation type="journal article" date="2008" name="Nature">
        <title>The genome of Laccaria bicolor provides insights into mycorrhizal symbiosis.</title>
        <authorList>
            <person name="Martin F."/>
            <person name="Aerts A."/>
            <person name="Ahren D."/>
            <person name="Brun A."/>
            <person name="Danchin E.G.J."/>
            <person name="Duchaussoy F."/>
            <person name="Gibon J."/>
            <person name="Kohler A."/>
            <person name="Lindquist E."/>
            <person name="Pereda V."/>
            <person name="Salamov A."/>
            <person name="Shapiro H.J."/>
            <person name="Wuyts J."/>
            <person name="Blaudez D."/>
            <person name="Buee M."/>
            <person name="Brokstein P."/>
            <person name="Canbaeck B."/>
            <person name="Cohen D."/>
            <person name="Courty P.E."/>
            <person name="Coutinho P.M."/>
            <person name="Delaruelle C."/>
            <person name="Detter J.C."/>
            <person name="Deveau A."/>
            <person name="DiFazio S."/>
            <person name="Duplessis S."/>
            <person name="Fraissinet-Tachet L."/>
            <person name="Lucic E."/>
            <person name="Frey-Klett P."/>
            <person name="Fourrey C."/>
            <person name="Feussner I."/>
            <person name="Gay G."/>
            <person name="Grimwood J."/>
            <person name="Hoegger P.J."/>
            <person name="Jain P."/>
            <person name="Kilaru S."/>
            <person name="Labbe J."/>
            <person name="Lin Y.C."/>
            <person name="Legue V."/>
            <person name="Le Tacon F."/>
            <person name="Marmeisse R."/>
            <person name="Melayah D."/>
            <person name="Montanini B."/>
            <person name="Muratet M."/>
            <person name="Nehls U."/>
            <person name="Niculita-Hirzel H."/>
            <person name="Oudot-Le Secq M.P."/>
            <person name="Peter M."/>
            <person name="Quesneville H."/>
            <person name="Rajashekar B."/>
            <person name="Reich M."/>
            <person name="Rouhier N."/>
            <person name="Schmutz J."/>
            <person name="Yin T."/>
            <person name="Chalot M."/>
            <person name="Henrissat B."/>
            <person name="Kuees U."/>
            <person name="Lucas S."/>
            <person name="Van de Peer Y."/>
            <person name="Podila G.K."/>
            <person name="Polle A."/>
            <person name="Pukkila P.J."/>
            <person name="Richardson P.M."/>
            <person name="Rouze P."/>
            <person name="Sanders I.R."/>
            <person name="Stajich J.E."/>
            <person name="Tunlid A."/>
            <person name="Tuskan G."/>
            <person name="Grigoriev I.V."/>
        </authorList>
    </citation>
    <scope>NUCLEOTIDE SEQUENCE [LARGE SCALE GENOMIC DNA]</scope>
    <source>
        <strain evidence="3">S238N-H82 / ATCC MYA-4686</strain>
    </source>
</reference>
<dbReference type="InParanoid" id="B0D7C4"/>
<dbReference type="HOGENOM" id="CLU_041934_0_0_1"/>
<evidence type="ECO:0000259" key="1">
    <source>
        <dbReference type="Pfam" id="PF00646"/>
    </source>
</evidence>
<proteinExistence type="predicted"/>
<dbReference type="InterPro" id="IPR032675">
    <property type="entry name" value="LRR_dom_sf"/>
</dbReference>
<dbReference type="SUPFAM" id="SSF52047">
    <property type="entry name" value="RNI-like"/>
    <property type="match status" value="1"/>
</dbReference>